<evidence type="ECO:0000313" key="2">
    <source>
        <dbReference type="EMBL" id="WVX78857.1"/>
    </source>
</evidence>
<dbReference type="EMBL" id="CP137640">
    <property type="protein sequence ID" value="WVX78857.1"/>
    <property type="molecule type" value="Genomic_DNA"/>
</dbReference>
<dbReference type="PANTHER" id="PTHR30136">
    <property type="entry name" value="HELIX-TURN-HELIX TRANSCRIPTIONAL REGULATOR, ICLR FAMILY"/>
    <property type="match status" value="1"/>
</dbReference>
<accession>A0ABZ2C5Z8</accession>
<dbReference type="SMART" id="SM00346">
    <property type="entry name" value="HTH_ICLR"/>
    <property type="match status" value="1"/>
</dbReference>
<dbReference type="RefSeq" id="WP_338447791.1">
    <property type="nucleotide sequence ID" value="NZ_CP137640.1"/>
</dbReference>
<name>A0ABZ2C5Z8_9BACI</name>
<dbReference type="Gene3D" id="1.10.10.10">
    <property type="entry name" value="Winged helix-like DNA-binding domain superfamily/Winged helix DNA-binding domain"/>
    <property type="match status" value="1"/>
</dbReference>
<dbReference type="InterPro" id="IPR005471">
    <property type="entry name" value="Tscrpt_reg_IclR_N"/>
</dbReference>
<keyword evidence="3" id="KW-1185">Reference proteome</keyword>
<dbReference type="InterPro" id="IPR050707">
    <property type="entry name" value="HTH_MetabolicPath_Reg"/>
</dbReference>
<feature type="domain" description="HTH iclR-type" evidence="1">
    <location>
        <begin position="2"/>
        <end position="63"/>
    </location>
</feature>
<evidence type="ECO:0000313" key="3">
    <source>
        <dbReference type="Proteomes" id="UP001357223"/>
    </source>
</evidence>
<protein>
    <submittedName>
        <fullName evidence="2">Helix-turn-helix domain-containing protein</fullName>
    </submittedName>
</protein>
<dbReference type="SUPFAM" id="SSF46785">
    <property type="entry name" value="Winged helix' DNA-binding domain"/>
    <property type="match status" value="1"/>
</dbReference>
<dbReference type="InterPro" id="IPR036388">
    <property type="entry name" value="WH-like_DNA-bd_sf"/>
</dbReference>
<organism evidence="2 3">
    <name type="scientific">Niallia oryzisoli</name>
    <dbReference type="NCBI Taxonomy" id="1737571"/>
    <lineage>
        <taxon>Bacteria</taxon>
        <taxon>Bacillati</taxon>
        <taxon>Bacillota</taxon>
        <taxon>Bacilli</taxon>
        <taxon>Bacillales</taxon>
        <taxon>Bacillaceae</taxon>
        <taxon>Niallia</taxon>
    </lineage>
</organism>
<gene>
    <name evidence="2" type="ORF">R4Z09_16220</name>
</gene>
<evidence type="ECO:0000259" key="1">
    <source>
        <dbReference type="PROSITE" id="PS51077"/>
    </source>
</evidence>
<dbReference type="PROSITE" id="PS51077">
    <property type="entry name" value="HTH_ICLR"/>
    <property type="match status" value="1"/>
</dbReference>
<dbReference type="InterPro" id="IPR036390">
    <property type="entry name" value="WH_DNA-bd_sf"/>
</dbReference>
<dbReference type="PANTHER" id="PTHR30136:SF35">
    <property type="entry name" value="HTH-TYPE TRANSCRIPTIONAL REGULATOR RV1719"/>
    <property type="match status" value="1"/>
</dbReference>
<sequence length="67" mass="7572">MINSVNNAVKIIDCFTTENPELGVSEISSQLNMNKSTVHHLIRTLNKTGILVKAPHRKYRLGSRLLR</sequence>
<reference evidence="2 3" key="1">
    <citation type="submission" date="2023-10" db="EMBL/GenBank/DDBJ databases">
        <title>Niallia locisalis sp.nov. isolated from a salt pond sample.</title>
        <authorList>
            <person name="Li X.-J."/>
            <person name="Dong L."/>
        </authorList>
    </citation>
    <scope>NUCLEOTIDE SEQUENCE [LARGE SCALE GENOMIC DNA]</scope>
    <source>
        <strain evidence="2 3">DSM 29761</strain>
    </source>
</reference>
<proteinExistence type="predicted"/>
<dbReference type="Pfam" id="PF09339">
    <property type="entry name" value="HTH_IclR"/>
    <property type="match status" value="1"/>
</dbReference>
<dbReference type="Proteomes" id="UP001357223">
    <property type="component" value="Chromosome"/>
</dbReference>